<feature type="domain" description="Peptide-N-glycosidase F N-terminal" evidence="3">
    <location>
        <begin position="9"/>
        <end position="149"/>
    </location>
</feature>
<dbReference type="EMBL" id="JUIW01000001">
    <property type="protein sequence ID" value="RYJ45645.1"/>
    <property type="molecule type" value="Genomic_DNA"/>
</dbReference>
<keyword evidence="5" id="KW-1185">Reference proteome</keyword>
<dbReference type="AlphaFoldDB" id="A0A444WIN1"/>
<evidence type="ECO:0000313" key="5">
    <source>
        <dbReference type="Proteomes" id="UP000289775"/>
    </source>
</evidence>
<evidence type="ECO:0000256" key="1">
    <source>
        <dbReference type="ARBA" id="ARBA00022729"/>
    </source>
</evidence>
<evidence type="ECO:0000313" key="4">
    <source>
        <dbReference type="EMBL" id="RYJ45645.1"/>
    </source>
</evidence>
<reference evidence="4 5" key="1">
    <citation type="submission" date="2014-12" db="EMBL/GenBank/DDBJ databases">
        <title>Genome sequence of Flavobacterium beibuense RSKm HC5.</title>
        <authorList>
            <person name="Kim J.F."/>
            <person name="Song J.Y."/>
            <person name="Kwak M.-J."/>
            <person name="Lee S.-W."/>
        </authorList>
    </citation>
    <scope>NUCLEOTIDE SEQUENCE [LARGE SCALE GENOMIC DNA]</scope>
    <source>
        <strain evidence="4 5">RSKm HC5</strain>
    </source>
</reference>
<dbReference type="SMART" id="SM01290">
    <property type="entry name" value="N-glycanase_N"/>
    <property type="match status" value="1"/>
</dbReference>
<name>A0A444WIN1_9FLAO</name>
<evidence type="ECO:0000256" key="2">
    <source>
        <dbReference type="ARBA" id="ARBA00023157"/>
    </source>
</evidence>
<proteinExistence type="predicted"/>
<dbReference type="Pfam" id="PF09112">
    <property type="entry name" value="N-glycanase_N"/>
    <property type="match status" value="1"/>
</dbReference>
<dbReference type="Pfam" id="PF09113">
    <property type="entry name" value="N-glycanase_C"/>
    <property type="match status" value="1"/>
</dbReference>
<dbReference type="InterPro" id="IPR008977">
    <property type="entry name" value="PHM/PNGase_F_dom_sf"/>
</dbReference>
<dbReference type="InterPro" id="IPR026444">
    <property type="entry name" value="Secre_tail"/>
</dbReference>
<dbReference type="GO" id="GO:0016715">
    <property type="term" value="F:oxidoreductase activity, acting on paired donors, with incorporation or reduction of molecular oxygen, reduced ascorbate as one donor, and incorporation of one atom of oxygen"/>
    <property type="evidence" value="ECO:0007669"/>
    <property type="project" value="InterPro"/>
</dbReference>
<organism evidence="4 5">
    <name type="scientific">Flavobacterium beibuense</name>
    <dbReference type="NCBI Taxonomy" id="657326"/>
    <lineage>
        <taxon>Bacteria</taxon>
        <taxon>Pseudomonadati</taxon>
        <taxon>Bacteroidota</taxon>
        <taxon>Flavobacteriia</taxon>
        <taxon>Flavobacteriales</taxon>
        <taxon>Flavobacteriaceae</taxon>
        <taxon>Flavobacterium</taxon>
    </lineage>
</organism>
<accession>A0A444WIN1</accession>
<comment type="caution">
    <text evidence="4">The sequence shown here is derived from an EMBL/GenBank/DDBJ whole genome shotgun (WGS) entry which is preliminary data.</text>
</comment>
<dbReference type="SUPFAM" id="SSF49742">
    <property type="entry name" value="PHM/PNGase F"/>
    <property type="match status" value="1"/>
</dbReference>
<protein>
    <submittedName>
        <fullName evidence="4">Por secretion system C-terminal sorting domain containing protein</fullName>
    </submittedName>
</protein>
<dbReference type="NCBIfam" id="TIGR04183">
    <property type="entry name" value="Por_Secre_tail"/>
    <property type="match status" value="1"/>
</dbReference>
<gene>
    <name evidence="4" type="ORF">NU09_0237</name>
</gene>
<evidence type="ECO:0000259" key="3">
    <source>
        <dbReference type="SMART" id="SM01290"/>
    </source>
</evidence>
<dbReference type="Pfam" id="PF18962">
    <property type="entry name" value="Por_Secre_tail"/>
    <property type="match status" value="1"/>
</dbReference>
<dbReference type="Proteomes" id="UP000289775">
    <property type="component" value="Unassembled WGS sequence"/>
</dbReference>
<keyword evidence="1" id="KW-0732">Signal</keyword>
<sequence length="445" mass="49918">MTAQEEPYTLQVFNQAVYYGMYEATVDEPVPADAIRNSNSSYGKMLTEEQLASFGNRLTMRVTLNPLCDNYDRIGNVNLAFVPKGQTTYVYNEVQRIELGRFITPFMNKNNTSVQEVPYEWQIDNITQIFHDENITSEFDLWVELEVYGYQGGPGQGGAAVEIAGCANRNDVYQGSLEFISTEDPLITNGDDNTFIPLSFKYELKNYTLDGTDVIGETVRTINFTLDQDVPNAKFYLITSNHGSNSGGEEYIRRQHYVYLDDEQVFTYKPGGVSCVPFFNYNTQPSCIYYDCSQNPSPPRPDTNAAWSWNNWCPGDKIPIRVIDLGNLEAGEHSFKIDVPDAQFAGGQGYFPMSVYLQGFSQTLGVEDFNTTAFTLFPNPVVDIAEIQTVDGSSIRNVTVVNTLGQIVYSGSSEKVNLSQLQSGVYIVNVKFDDNRTATQKLIKN</sequence>
<dbReference type="InterPro" id="IPR014784">
    <property type="entry name" value="Cu2_ascorb_mOase-like_C"/>
</dbReference>
<keyword evidence="2" id="KW-1015">Disulfide bond</keyword>
<dbReference type="Gene3D" id="2.60.120.230">
    <property type="match status" value="2"/>
</dbReference>
<dbReference type="InterPro" id="IPR015197">
    <property type="entry name" value="PngaseF_C"/>
</dbReference>
<dbReference type="InterPro" id="IPR015196">
    <property type="entry name" value="PngaseF_N"/>
</dbReference>